<evidence type="ECO:0000313" key="2">
    <source>
        <dbReference type="EMBL" id="BDL44674.1"/>
    </source>
</evidence>
<keyword evidence="1" id="KW-0732">Signal</keyword>
<keyword evidence="3" id="KW-1185">Reference proteome</keyword>
<feature type="signal peptide" evidence="1">
    <location>
        <begin position="1"/>
        <end position="25"/>
    </location>
</feature>
<feature type="chain" id="PRO_5046533317" description="DUF1573 domain-containing protein" evidence="1">
    <location>
        <begin position="26"/>
        <end position="175"/>
    </location>
</feature>
<proteinExistence type="predicted"/>
<gene>
    <name evidence="2" type="ORF">Abiwalacus_22480</name>
</gene>
<evidence type="ECO:0008006" key="4">
    <source>
        <dbReference type="Google" id="ProtNLM"/>
    </source>
</evidence>
<reference evidence="2" key="1">
    <citation type="submission" date="2022-06" db="EMBL/GenBank/DDBJ databases">
        <title>Akkermansia biwalacus sp. nov., an anaerobic mucin-degrading bacterium isolated from human intestine.</title>
        <authorList>
            <person name="Kobayashi Y."/>
            <person name="Inoue S."/>
            <person name="Kawahara T."/>
            <person name="Kohda N."/>
        </authorList>
    </citation>
    <scope>NUCLEOTIDE SEQUENCE</scope>
    <source>
        <strain evidence="2">WON2089</strain>
    </source>
</reference>
<name>A0ABN6QJ65_9BACT</name>
<protein>
    <recommendedName>
        <fullName evidence="4">DUF1573 domain-containing protein</fullName>
    </recommendedName>
</protein>
<organism evidence="2 3">
    <name type="scientific">Akkermansia biwaensis</name>
    <dbReference type="NCBI Taxonomy" id="2946555"/>
    <lineage>
        <taxon>Bacteria</taxon>
        <taxon>Pseudomonadati</taxon>
        <taxon>Verrucomicrobiota</taxon>
        <taxon>Verrucomicrobiia</taxon>
        <taxon>Verrucomicrobiales</taxon>
        <taxon>Akkermansiaceae</taxon>
        <taxon>Akkermansia</taxon>
    </lineage>
</organism>
<evidence type="ECO:0000313" key="3">
    <source>
        <dbReference type="Proteomes" id="UP001062263"/>
    </source>
</evidence>
<dbReference type="EMBL" id="AP025943">
    <property type="protein sequence ID" value="BDL44674.1"/>
    <property type="molecule type" value="Genomic_DNA"/>
</dbReference>
<dbReference type="Proteomes" id="UP001062263">
    <property type="component" value="Chromosome"/>
</dbReference>
<evidence type="ECO:0000256" key="1">
    <source>
        <dbReference type="SAM" id="SignalP"/>
    </source>
</evidence>
<sequence>MNKVCLFVNLLVGLLLAGAALGDQADNGLECTIKMEKTFFDVRDRLRDFTLVFTNKGKKSVRLYDDFYPEPTLGPRIKIELWSWQTGKKKKLVGSYIGAYHVNKMFQNIRFITLKAGEKHEVPIKDVYLLVNFIPETLRLSKGEIYLLEVEFVDERAEPGVRRVYKGTTTLVTKP</sequence>
<accession>A0ABN6QJ65</accession>